<dbReference type="PANTHER" id="PTHR12848">
    <property type="entry name" value="REGULATORY-ASSOCIATED PROTEIN OF MTOR"/>
    <property type="match status" value="1"/>
</dbReference>
<dbReference type="Pfam" id="PF02985">
    <property type="entry name" value="HEAT"/>
    <property type="match status" value="1"/>
</dbReference>
<proteinExistence type="inferred from homology"/>
<dbReference type="GO" id="GO:0038202">
    <property type="term" value="P:TORC1 signaling"/>
    <property type="evidence" value="ECO:0007669"/>
    <property type="project" value="TreeGrafter"/>
</dbReference>
<feature type="region of interest" description="Disordered" evidence="5">
    <location>
        <begin position="700"/>
        <end position="729"/>
    </location>
</feature>
<dbReference type="WBParaSite" id="nRc.2.0.1.t05604-RA">
    <property type="protein sequence ID" value="nRc.2.0.1.t05604-RA"/>
    <property type="gene ID" value="nRc.2.0.1.g05604"/>
</dbReference>
<feature type="compositionally biased region" description="Basic and acidic residues" evidence="5">
    <location>
        <begin position="1008"/>
        <end position="1018"/>
    </location>
</feature>
<evidence type="ECO:0000313" key="8">
    <source>
        <dbReference type="WBParaSite" id="nRc.2.0.1.t05604-RA"/>
    </source>
</evidence>
<dbReference type="SUPFAM" id="SSF50978">
    <property type="entry name" value="WD40 repeat-like"/>
    <property type="match status" value="1"/>
</dbReference>
<protein>
    <submittedName>
        <fullName evidence="8">Raptor N-terminal CASPase-like domain-containing protein</fullName>
    </submittedName>
</protein>
<dbReference type="InterPro" id="IPR029347">
    <property type="entry name" value="Raptor_N"/>
</dbReference>
<dbReference type="Pfam" id="PF00400">
    <property type="entry name" value="WD40"/>
    <property type="match status" value="1"/>
</dbReference>
<dbReference type="PANTHER" id="PTHR12848:SF16">
    <property type="entry name" value="REGULATORY-ASSOCIATED PROTEIN OF MTOR"/>
    <property type="match status" value="1"/>
</dbReference>
<dbReference type="SUPFAM" id="SSF48371">
    <property type="entry name" value="ARM repeat"/>
    <property type="match status" value="1"/>
</dbReference>
<feature type="compositionally biased region" description="Low complexity" evidence="5">
    <location>
        <begin position="781"/>
        <end position="791"/>
    </location>
</feature>
<evidence type="ECO:0000256" key="4">
    <source>
        <dbReference type="PROSITE-ProRule" id="PRU00221"/>
    </source>
</evidence>
<reference evidence="8" key="1">
    <citation type="submission" date="2022-11" db="UniProtKB">
        <authorList>
            <consortium name="WormBaseParasite"/>
        </authorList>
    </citation>
    <scope>IDENTIFICATION</scope>
</reference>
<comment type="similarity">
    <text evidence="1">Belongs to the WD repeat RAPTOR family.</text>
</comment>
<dbReference type="OMA" id="DYTHNWF"/>
<dbReference type="InterPro" id="IPR004083">
    <property type="entry name" value="Raptor"/>
</dbReference>
<evidence type="ECO:0000256" key="5">
    <source>
        <dbReference type="SAM" id="MobiDB-lite"/>
    </source>
</evidence>
<dbReference type="Gene3D" id="2.130.10.10">
    <property type="entry name" value="YVTN repeat-like/Quinoprotein amine dehydrogenase"/>
    <property type="match status" value="2"/>
</dbReference>
<feature type="compositionally biased region" description="Polar residues" evidence="5">
    <location>
        <begin position="768"/>
        <end position="780"/>
    </location>
</feature>
<dbReference type="GO" id="GO:0030674">
    <property type="term" value="F:protein-macromolecule adaptor activity"/>
    <property type="evidence" value="ECO:0007669"/>
    <property type="project" value="TreeGrafter"/>
</dbReference>
<evidence type="ECO:0000259" key="6">
    <source>
        <dbReference type="SMART" id="SM01302"/>
    </source>
</evidence>
<dbReference type="GO" id="GO:0005737">
    <property type="term" value="C:cytoplasm"/>
    <property type="evidence" value="ECO:0007669"/>
    <property type="project" value="TreeGrafter"/>
</dbReference>
<keyword evidence="2 4" id="KW-0853">WD repeat</keyword>
<dbReference type="InterPro" id="IPR015943">
    <property type="entry name" value="WD40/YVTN_repeat-like_dom_sf"/>
</dbReference>
<feature type="compositionally biased region" description="Polar residues" evidence="5">
    <location>
        <begin position="896"/>
        <end position="911"/>
    </location>
</feature>
<feature type="region of interest" description="Disordered" evidence="5">
    <location>
        <begin position="895"/>
        <end position="930"/>
    </location>
</feature>
<dbReference type="InterPro" id="IPR036322">
    <property type="entry name" value="WD40_repeat_dom_sf"/>
</dbReference>
<dbReference type="GO" id="GO:0010506">
    <property type="term" value="P:regulation of autophagy"/>
    <property type="evidence" value="ECO:0007669"/>
    <property type="project" value="TreeGrafter"/>
</dbReference>
<sequence>MTSPKRDVSICFAEKRHADDVQGEKSTFSGRSLSDERLKTFNVGLILCLNIGVEPPDFIKPSKCAKFECWIDPFSLSKPKSTEMIGITLQKLYQRMQSRARCRTCGDPTIEDVKKLCSSLRRGAKEDRVLMHYNGHGVPRPTSNGEIWVFNRNYTQYIPLSIVDLHIWTGSPCIYVWECNNADAKKEGPYQHPTDGFSGFVRGSSAAIIEEVDEASGSSQTILHQSTPPVSTLTASAFKDCIHMAACQAEETLPTNPEIPADLFTSCLTSPVKTAVMWHILRHGLQDKVPWDITDKFPGQPNDNRFPINDRKSLMGELNWILTTITDTIAFEVLPRELFYKLFRQDTLLAMLFRNFLLADRIMRHYGCTPISYPALLPTCEHAMWQAWDYTLDVLMNNIVNNSAQFFERPVSISSSQYALSSMQGIPPTIQPNDEQFRFSFFINHLTAFEVWLNYGPCRDEYPLLLPIILQVLLSQTHRIRGLELLERFVDLGAYAVDMALAVGIFTYILKLLQSPAVEIRPHLTFLWAKVLAFQPENQRELIREDGIRYFLRMFNEPAVEESHKLLAAFILFCCMDKGLGRQWNDFDAARWQGIRLSTHEKLYDFLSDPSPEVRSSAVYALGTLISNRADENEHATSTSHSIVLILVQKVSCDASPLVRRELVVALHWLILNFENQFVTVAYEMTEKKMSALLQAHARLNSTNRNTLPSRARKPPRPSSKASSPTANYDEVDTLQDYVNNLTVNSRKNFLSIAENLCAQSLLPPGDDSNQSKINFPRTGSSHSLQSSSTSERLHPSITLSKIFGFGAVNGVGRHRRKDSLPINLESKSRSSSLSAHTGNVYVTVWRSILNFASDPDLQVSRLANRVIEHINHGVVLLHKTKMEFDMDSIIGRRMSCSSPDPRQHNSNSASVDAKTSESEDDSAGATKIKTVGGESKPVFIVGSPETIAAGPPAPIPKERARMRCAAGNRPIPPAAPNDEDSAHPVISIYSTIFTSPRRPVFGIKIPSNEDKGSEIESHSPAPQNSVPILRRRKAVVETEFVQWCRKRFLEPILHLFTFDAKDEQNLPPVEYGHLRVDRKRSELFDVVDNTKRTPMDDRARDTITMMEGRSENDRLTLKRVPKFDSQTFLTRSNRSVYSLQYMPYRSLLCAGENGSVSFWNTENGSHFYRLNNDTSRTKSNVSFIDFVNPTSSPEPYVLTGTEDGEIRVWDCKLSKRYVDIDARLNSLSMNDANNNFTATTTSNLTTVKPRLVSAWNTVPFWIKSKLSLRATFFWEQEAALLMMGGESNVIAIWDAHQEQKTQEIALPSFDGFVVSITADTVGHHIIAAGCTDGAVRLFDCRVPDSKRRLTTLGHLRDSPADCVRLQDKSVGNHLVACSSDGSVCVWDPRLFREPLHSFSMADPVVQKNMQNDLFGSSASLSYNTSLPIDIHPRLDLVAWASESNAKIRLANFEGQFLEPLQYHDGFMGQRLSAIHCLKFHPYTAQLAFGSNDHLLGAFGLSG</sequence>
<dbReference type="SMART" id="SM01302">
    <property type="entry name" value="Raptor_N"/>
    <property type="match status" value="1"/>
</dbReference>
<dbReference type="PRINTS" id="PR01547">
    <property type="entry name" value="YEAST176DUF"/>
</dbReference>
<dbReference type="Proteomes" id="UP000887565">
    <property type="component" value="Unplaced"/>
</dbReference>
<feature type="region of interest" description="Disordered" evidence="5">
    <location>
        <begin position="764"/>
        <end position="792"/>
    </location>
</feature>
<keyword evidence="3" id="KW-0677">Repeat</keyword>
<evidence type="ECO:0000256" key="3">
    <source>
        <dbReference type="ARBA" id="ARBA00022737"/>
    </source>
</evidence>
<feature type="region of interest" description="Disordered" evidence="5">
    <location>
        <begin position="1006"/>
        <end position="1025"/>
    </location>
</feature>
<name>A0A915HUM9_ROMCU</name>
<dbReference type="Pfam" id="PF14538">
    <property type="entry name" value="Raptor_N"/>
    <property type="match status" value="1"/>
</dbReference>
<feature type="domain" description="Raptor N-terminal CASPase-like" evidence="6">
    <location>
        <begin position="37"/>
        <end position="186"/>
    </location>
</feature>
<dbReference type="GO" id="GO:0031931">
    <property type="term" value="C:TORC1 complex"/>
    <property type="evidence" value="ECO:0007669"/>
    <property type="project" value="InterPro"/>
</dbReference>
<dbReference type="InterPro" id="IPR011989">
    <property type="entry name" value="ARM-like"/>
</dbReference>
<dbReference type="SMART" id="SM00320">
    <property type="entry name" value="WD40"/>
    <property type="match status" value="5"/>
</dbReference>
<dbReference type="InterPro" id="IPR016024">
    <property type="entry name" value="ARM-type_fold"/>
</dbReference>
<evidence type="ECO:0000256" key="2">
    <source>
        <dbReference type="ARBA" id="ARBA00022574"/>
    </source>
</evidence>
<evidence type="ECO:0000256" key="1">
    <source>
        <dbReference type="ARBA" id="ARBA00009257"/>
    </source>
</evidence>
<dbReference type="GO" id="GO:0030307">
    <property type="term" value="P:positive regulation of cell growth"/>
    <property type="evidence" value="ECO:0007669"/>
    <property type="project" value="TreeGrafter"/>
</dbReference>
<dbReference type="Gene3D" id="1.25.10.10">
    <property type="entry name" value="Leucine-rich Repeat Variant"/>
    <property type="match status" value="1"/>
</dbReference>
<dbReference type="PROSITE" id="PS50082">
    <property type="entry name" value="WD_REPEATS_2"/>
    <property type="match status" value="1"/>
</dbReference>
<dbReference type="GO" id="GO:0071230">
    <property type="term" value="P:cellular response to amino acid stimulus"/>
    <property type="evidence" value="ECO:0007669"/>
    <property type="project" value="TreeGrafter"/>
</dbReference>
<dbReference type="InterPro" id="IPR000357">
    <property type="entry name" value="HEAT"/>
</dbReference>
<dbReference type="InterPro" id="IPR001680">
    <property type="entry name" value="WD40_rpt"/>
</dbReference>
<accession>A0A915HUM9</accession>
<keyword evidence="7" id="KW-1185">Reference proteome</keyword>
<dbReference type="GO" id="GO:0009267">
    <property type="term" value="P:cellular response to starvation"/>
    <property type="evidence" value="ECO:0007669"/>
    <property type="project" value="TreeGrafter"/>
</dbReference>
<feature type="repeat" description="WD" evidence="4">
    <location>
        <begin position="1197"/>
        <end position="1211"/>
    </location>
</feature>
<organism evidence="7 8">
    <name type="scientific">Romanomermis culicivorax</name>
    <name type="common">Nematode worm</name>
    <dbReference type="NCBI Taxonomy" id="13658"/>
    <lineage>
        <taxon>Eukaryota</taxon>
        <taxon>Metazoa</taxon>
        <taxon>Ecdysozoa</taxon>
        <taxon>Nematoda</taxon>
        <taxon>Enoplea</taxon>
        <taxon>Dorylaimia</taxon>
        <taxon>Mermithida</taxon>
        <taxon>Mermithoidea</taxon>
        <taxon>Mermithidae</taxon>
        <taxon>Romanomermis</taxon>
    </lineage>
</organism>
<evidence type="ECO:0000313" key="7">
    <source>
        <dbReference type="Proteomes" id="UP000887565"/>
    </source>
</evidence>